<evidence type="ECO:0000256" key="2">
    <source>
        <dbReference type="ARBA" id="ARBA00022679"/>
    </source>
</evidence>
<keyword evidence="2" id="KW-0808">Transferase</keyword>
<reference evidence="3 4" key="1">
    <citation type="journal article" date="2017" name="BMC Genomics">
        <title>Genomic analysis of methanogenic archaea reveals a shift towards energy conservation.</title>
        <authorList>
            <person name="Gilmore S.P."/>
            <person name="Henske J.K."/>
            <person name="Sexton J.A."/>
            <person name="Solomon K.V."/>
            <person name="Seppala S."/>
            <person name="Yoo J.I."/>
            <person name="Huyett L.M."/>
            <person name="Pressman A."/>
            <person name="Cogan J.Z."/>
            <person name="Kivenson V."/>
            <person name="Peng X."/>
            <person name="Tan Y."/>
            <person name="Valentine D.L."/>
            <person name="O'Malley M.A."/>
        </authorList>
    </citation>
    <scope>NUCLEOTIDE SEQUENCE [LARGE SCALE GENOMIC DNA]</scope>
    <source>
        <strain evidence="3 4">M.o.H.</strain>
    </source>
</reference>
<evidence type="ECO:0000313" key="3">
    <source>
        <dbReference type="EMBL" id="PAV03718.1"/>
    </source>
</evidence>
<name>A0A2A2H2V3_METBR</name>
<dbReference type="InterPro" id="IPR007213">
    <property type="entry name" value="Ppm1/Ppm2/Tcmp"/>
</dbReference>
<dbReference type="PANTHER" id="PTHR43619">
    <property type="entry name" value="S-ADENOSYL-L-METHIONINE-DEPENDENT METHYLTRANSFERASE YKTD-RELATED"/>
    <property type="match status" value="1"/>
</dbReference>
<dbReference type="RefSeq" id="WP_069583150.1">
    <property type="nucleotide sequence ID" value="NZ_LMVM01000037.1"/>
</dbReference>
<dbReference type="Gene3D" id="3.40.50.150">
    <property type="entry name" value="Vaccinia Virus protein VP39"/>
    <property type="match status" value="1"/>
</dbReference>
<proteinExistence type="predicted"/>
<dbReference type="EMBL" id="LMVM01000037">
    <property type="protein sequence ID" value="PAV03718.1"/>
    <property type="molecule type" value="Genomic_DNA"/>
</dbReference>
<evidence type="ECO:0000256" key="1">
    <source>
        <dbReference type="ARBA" id="ARBA00022603"/>
    </source>
</evidence>
<dbReference type="OrthoDB" id="147511at2157"/>
<keyword evidence="4" id="KW-1185">Reference proteome</keyword>
<dbReference type="PANTHER" id="PTHR43619:SF2">
    <property type="entry name" value="S-ADENOSYL-L-METHIONINE-DEPENDENT METHYLTRANSFERASES SUPERFAMILY PROTEIN"/>
    <property type="match status" value="1"/>
</dbReference>
<dbReference type="AlphaFoldDB" id="A0A2A2H2V3"/>
<evidence type="ECO:0008006" key="5">
    <source>
        <dbReference type="Google" id="ProtNLM"/>
    </source>
</evidence>
<dbReference type="PIRSF" id="PIRSF028177">
    <property type="entry name" value="Polyketide_synth_Omtfrase_TcmP"/>
    <property type="match status" value="1"/>
</dbReference>
<dbReference type="InterPro" id="IPR029063">
    <property type="entry name" value="SAM-dependent_MTases_sf"/>
</dbReference>
<dbReference type="Pfam" id="PF04072">
    <property type="entry name" value="LCM"/>
    <property type="match status" value="1"/>
</dbReference>
<sequence>MDKIALTEEKETLLIPLFGKANENRKKHPILVDKKAVEIVNQIDYNFKSLKIPEKTNTMMCLRAKLIDNFVKDFLSNNYENTALHLGCGLDSRYNRIKNNNVDWYDVDFKDVIDIRRHFYKESHNYHLIASSVTEHEWLEKIPAGKKHYIVIAEGLLMYLKENEIKTLLTDIKNRIGSYTLIFDAFNTYTAKKVKNQPSIKKTGAAIHWGIDDPKELTSWGAGIRFIEEQYFTSNDEVKNLDSLTRTMYKLANLFPMAKKAHRLLIYRIN</sequence>
<accession>A0A2A2H2V3</accession>
<dbReference type="GO" id="GO:0032259">
    <property type="term" value="P:methylation"/>
    <property type="evidence" value="ECO:0007669"/>
    <property type="project" value="UniProtKB-KW"/>
</dbReference>
<dbReference type="SUPFAM" id="SSF53335">
    <property type="entry name" value="S-adenosyl-L-methionine-dependent methyltransferases"/>
    <property type="match status" value="1"/>
</dbReference>
<protein>
    <recommendedName>
        <fullName evidence="5">Methyltransferase</fullName>
    </recommendedName>
</protein>
<dbReference type="Proteomes" id="UP000217784">
    <property type="component" value="Unassembled WGS sequence"/>
</dbReference>
<organism evidence="3 4">
    <name type="scientific">Methanobacterium bryantii</name>
    <dbReference type="NCBI Taxonomy" id="2161"/>
    <lineage>
        <taxon>Archaea</taxon>
        <taxon>Methanobacteriati</taxon>
        <taxon>Methanobacteriota</taxon>
        <taxon>Methanomada group</taxon>
        <taxon>Methanobacteria</taxon>
        <taxon>Methanobacteriales</taxon>
        <taxon>Methanobacteriaceae</taxon>
        <taxon>Methanobacterium</taxon>
    </lineage>
</organism>
<dbReference type="InterPro" id="IPR016874">
    <property type="entry name" value="TcmP-like"/>
</dbReference>
<comment type="caution">
    <text evidence="3">The sequence shown here is derived from an EMBL/GenBank/DDBJ whole genome shotgun (WGS) entry which is preliminary data.</text>
</comment>
<keyword evidence="1" id="KW-0489">Methyltransferase</keyword>
<evidence type="ECO:0000313" key="4">
    <source>
        <dbReference type="Proteomes" id="UP000217784"/>
    </source>
</evidence>
<dbReference type="GO" id="GO:0008168">
    <property type="term" value="F:methyltransferase activity"/>
    <property type="evidence" value="ECO:0007669"/>
    <property type="project" value="UniProtKB-KW"/>
</dbReference>
<gene>
    <name evidence="3" type="ORF">ASJ80_01775</name>
</gene>